<reference evidence="2 3" key="1">
    <citation type="submission" date="2024-01" db="EMBL/GenBank/DDBJ databases">
        <title>Genome assemblies of Stephania.</title>
        <authorList>
            <person name="Yang L."/>
        </authorList>
    </citation>
    <scope>NUCLEOTIDE SEQUENCE [LARGE SCALE GENOMIC DNA]</scope>
    <source>
        <strain evidence="2">YNDBR</strain>
        <tissue evidence="2">Leaf</tissue>
    </source>
</reference>
<keyword evidence="3" id="KW-1185">Reference proteome</keyword>
<feature type="compositionally biased region" description="Gly residues" evidence="1">
    <location>
        <begin position="125"/>
        <end position="145"/>
    </location>
</feature>
<evidence type="ECO:0000313" key="3">
    <source>
        <dbReference type="Proteomes" id="UP001420932"/>
    </source>
</evidence>
<evidence type="ECO:0000256" key="1">
    <source>
        <dbReference type="SAM" id="MobiDB-lite"/>
    </source>
</evidence>
<gene>
    <name evidence="2" type="ORF">Syun_020559</name>
</gene>
<accession>A0AAP0IFY1</accession>
<organism evidence="2 3">
    <name type="scientific">Stephania yunnanensis</name>
    <dbReference type="NCBI Taxonomy" id="152371"/>
    <lineage>
        <taxon>Eukaryota</taxon>
        <taxon>Viridiplantae</taxon>
        <taxon>Streptophyta</taxon>
        <taxon>Embryophyta</taxon>
        <taxon>Tracheophyta</taxon>
        <taxon>Spermatophyta</taxon>
        <taxon>Magnoliopsida</taxon>
        <taxon>Ranunculales</taxon>
        <taxon>Menispermaceae</taxon>
        <taxon>Menispermoideae</taxon>
        <taxon>Cissampelideae</taxon>
        <taxon>Stephania</taxon>
    </lineage>
</organism>
<evidence type="ECO:0000313" key="2">
    <source>
        <dbReference type="EMBL" id="KAK9113762.1"/>
    </source>
</evidence>
<proteinExistence type="predicted"/>
<sequence length="166" mass="16683">MMGNVCLNGKKRKKDQRAEPAEQATGKIARDDKAAAATRGVRAATALVRATAADGGAANGGGAFEQWRAHGPKQRRCGVRTAAAQGPSGGGAGSEQRRLVPHRRSVTAANQCGFADPDVTRSGGSREGGSDGGRSRDGGSGGDSGGAPRCRTGNVLERCNGAAAAQ</sequence>
<protein>
    <submittedName>
        <fullName evidence="2">Uncharacterized protein</fullName>
    </submittedName>
</protein>
<dbReference type="EMBL" id="JBBNAF010000009">
    <property type="protein sequence ID" value="KAK9113762.1"/>
    <property type="molecule type" value="Genomic_DNA"/>
</dbReference>
<comment type="caution">
    <text evidence="2">The sequence shown here is derived from an EMBL/GenBank/DDBJ whole genome shotgun (WGS) entry which is preliminary data.</text>
</comment>
<dbReference type="Proteomes" id="UP001420932">
    <property type="component" value="Unassembled WGS sequence"/>
</dbReference>
<feature type="region of interest" description="Disordered" evidence="1">
    <location>
        <begin position="53"/>
        <end position="153"/>
    </location>
</feature>
<feature type="region of interest" description="Disordered" evidence="1">
    <location>
        <begin position="1"/>
        <end position="35"/>
    </location>
</feature>
<dbReference type="AlphaFoldDB" id="A0AAP0IFY1"/>
<name>A0AAP0IFY1_9MAGN</name>